<dbReference type="PANTHER" id="PTHR30558">
    <property type="entry name" value="EXBD MEMBRANE COMPONENT OF PMF-DRIVEN MACROMOLECULE IMPORT SYSTEM"/>
    <property type="match status" value="1"/>
</dbReference>
<proteinExistence type="inferred from homology"/>
<evidence type="ECO:0000256" key="1">
    <source>
        <dbReference type="ARBA" id="ARBA00004162"/>
    </source>
</evidence>
<comment type="caution">
    <text evidence="9">The sequence shown here is derived from an EMBL/GenBank/DDBJ whole genome shotgun (WGS) entry which is preliminary data.</text>
</comment>
<dbReference type="InterPro" id="IPR003400">
    <property type="entry name" value="ExbD"/>
</dbReference>
<accession>A0A0E2YZ13</accession>
<keyword evidence="3" id="KW-1003">Cell membrane</keyword>
<dbReference type="Proteomes" id="UP000028839">
    <property type="component" value="Unassembled WGS sequence"/>
</dbReference>
<evidence type="ECO:0000313" key="10">
    <source>
        <dbReference type="Proteomes" id="UP000028839"/>
    </source>
</evidence>
<evidence type="ECO:0000256" key="2">
    <source>
        <dbReference type="ARBA" id="ARBA00005811"/>
    </source>
</evidence>
<sequence>MNIHPARYNQPEINLTPLIDVVFLLLIFFMVSTSFTRESALKVDLPEATTHSTEQQGAPLQVEIDKEDKIAINGKRLINNQPATLMAAMKAAAGNRKQPQIIISADAKTDYQSIVTAMDVAQQLGFKRLSLATARQQNNP</sequence>
<comment type="similarity">
    <text evidence="2 7">Belongs to the ExbD/TolR family.</text>
</comment>
<keyword evidence="4 7" id="KW-0812">Transmembrane</keyword>
<dbReference type="AlphaFoldDB" id="A0A0E2YZ13"/>
<keyword evidence="5 8" id="KW-1133">Transmembrane helix</keyword>
<dbReference type="OrthoDB" id="9793581at2"/>
<evidence type="ECO:0000256" key="6">
    <source>
        <dbReference type="ARBA" id="ARBA00023136"/>
    </source>
</evidence>
<dbReference type="GO" id="GO:0005886">
    <property type="term" value="C:plasma membrane"/>
    <property type="evidence" value="ECO:0007669"/>
    <property type="project" value="UniProtKB-SubCell"/>
</dbReference>
<dbReference type="EMBL" id="JPGN01000080">
    <property type="protein sequence ID" value="KFI18449.1"/>
    <property type="molecule type" value="Genomic_DNA"/>
</dbReference>
<dbReference type="GO" id="GO:0022857">
    <property type="term" value="F:transmembrane transporter activity"/>
    <property type="evidence" value="ECO:0007669"/>
    <property type="project" value="InterPro"/>
</dbReference>
<evidence type="ECO:0000256" key="3">
    <source>
        <dbReference type="ARBA" id="ARBA00022475"/>
    </source>
</evidence>
<dbReference type="PANTHER" id="PTHR30558:SF3">
    <property type="entry name" value="BIOPOLYMER TRANSPORT PROTEIN EXBD-RELATED"/>
    <property type="match status" value="1"/>
</dbReference>
<keyword evidence="7" id="KW-0653">Protein transport</keyword>
<dbReference type="Pfam" id="PF02472">
    <property type="entry name" value="ExbD"/>
    <property type="match status" value="1"/>
</dbReference>
<dbReference type="GO" id="GO:0015031">
    <property type="term" value="P:protein transport"/>
    <property type="evidence" value="ECO:0007669"/>
    <property type="project" value="UniProtKB-KW"/>
</dbReference>
<evidence type="ECO:0000256" key="8">
    <source>
        <dbReference type="SAM" id="Phobius"/>
    </source>
</evidence>
<evidence type="ECO:0000313" key="9">
    <source>
        <dbReference type="EMBL" id="KFI18449.1"/>
    </source>
</evidence>
<name>A0A0E2YZ13_9GAMM</name>
<evidence type="ECO:0000256" key="4">
    <source>
        <dbReference type="ARBA" id="ARBA00022692"/>
    </source>
</evidence>
<comment type="subcellular location">
    <subcellularLocation>
        <location evidence="1">Cell membrane</location>
        <topology evidence="1">Single-pass membrane protein</topology>
    </subcellularLocation>
    <subcellularLocation>
        <location evidence="7">Cell membrane</location>
        <topology evidence="7">Single-pass type II membrane protein</topology>
    </subcellularLocation>
</comment>
<gene>
    <name evidence="9" type="ORF">IB75_14200</name>
</gene>
<dbReference type="HOGENOM" id="CLU_085305_3_3_6"/>
<evidence type="ECO:0000256" key="5">
    <source>
        <dbReference type="ARBA" id="ARBA00022989"/>
    </source>
</evidence>
<reference evidence="9 10" key="1">
    <citation type="submission" date="2014-07" db="EMBL/GenBank/DDBJ databases">
        <title>Comparative analysis of Nitrosococcus oceani genome inventories of strains from Pacific and Atlantic gyres.</title>
        <authorList>
            <person name="Lim C.K."/>
            <person name="Wang L."/>
            <person name="Sayavedra-Soto L.A."/>
            <person name="Klotz M.G."/>
        </authorList>
    </citation>
    <scope>NUCLEOTIDE SEQUENCE [LARGE SCALE GENOMIC DNA]</scope>
    <source>
        <strain evidence="9 10">C-27</strain>
    </source>
</reference>
<keyword evidence="7" id="KW-0813">Transport</keyword>
<protein>
    <submittedName>
        <fullName evidence="9">Biopolymer transporter ExbD</fullName>
    </submittedName>
</protein>
<feature type="transmembrane region" description="Helical" evidence="8">
    <location>
        <begin position="15"/>
        <end position="35"/>
    </location>
</feature>
<keyword evidence="6 8" id="KW-0472">Membrane</keyword>
<organism evidence="9 10">
    <name type="scientific">Nitrosococcus oceani C-27</name>
    <dbReference type="NCBI Taxonomy" id="314279"/>
    <lineage>
        <taxon>Bacteria</taxon>
        <taxon>Pseudomonadati</taxon>
        <taxon>Pseudomonadota</taxon>
        <taxon>Gammaproteobacteria</taxon>
        <taxon>Chromatiales</taxon>
        <taxon>Chromatiaceae</taxon>
        <taxon>Nitrosococcus</taxon>
    </lineage>
</organism>
<evidence type="ECO:0000256" key="7">
    <source>
        <dbReference type="RuleBase" id="RU003879"/>
    </source>
</evidence>
<dbReference type="Gene3D" id="3.30.420.270">
    <property type="match status" value="1"/>
</dbReference>